<sequence>MHESPCLMNLEGKQDLYDPNSPLYKRVASFFLLLRWDREVRSSFTRQGSMVYTKRPSRKSLLKRFEWNKIHAYMRKGQKDECDILKEKVEEMQMKILEKDKLIELAENTKKQMKALEQKHDELKHQALEKDSLLMSAQQQLLDVKIELADKQSALEKIQWEAMTSNKKVEKLQEELDSMQGDISLFTSLLKSLTKPNTVEYADDYDIKPYDFNHLPIIAYGHKRFDEHFVRSNKIEMDDLDEIEMQKMDEARKTYIAAVVAVKEKQDEESIATVVNARLQLQSILFKQKKLNV</sequence>
<name>A0A371EZ44_MUCPR</name>
<dbReference type="AlphaFoldDB" id="A0A371EZ44"/>
<protein>
    <submittedName>
        <fullName evidence="2">Protein MICROTUBULE BINDING PROTEIN 2C</fullName>
    </submittedName>
</protein>
<dbReference type="GO" id="GO:0010497">
    <property type="term" value="P:plasmodesmata-mediated intercellular transport"/>
    <property type="evidence" value="ECO:0007669"/>
    <property type="project" value="InterPro"/>
</dbReference>
<accession>A0A371EZ44</accession>
<dbReference type="GO" id="GO:0008017">
    <property type="term" value="F:microtubule binding"/>
    <property type="evidence" value="ECO:0007669"/>
    <property type="project" value="InterPro"/>
</dbReference>
<dbReference type="STRING" id="157652.A0A371EZ44"/>
<organism evidence="2 3">
    <name type="scientific">Mucuna pruriens</name>
    <name type="common">Velvet bean</name>
    <name type="synonym">Dolichos pruriens</name>
    <dbReference type="NCBI Taxonomy" id="157652"/>
    <lineage>
        <taxon>Eukaryota</taxon>
        <taxon>Viridiplantae</taxon>
        <taxon>Streptophyta</taxon>
        <taxon>Embryophyta</taxon>
        <taxon>Tracheophyta</taxon>
        <taxon>Spermatophyta</taxon>
        <taxon>Magnoliopsida</taxon>
        <taxon>eudicotyledons</taxon>
        <taxon>Gunneridae</taxon>
        <taxon>Pentapetalae</taxon>
        <taxon>rosids</taxon>
        <taxon>fabids</taxon>
        <taxon>Fabales</taxon>
        <taxon>Fabaceae</taxon>
        <taxon>Papilionoideae</taxon>
        <taxon>50 kb inversion clade</taxon>
        <taxon>NPAAA clade</taxon>
        <taxon>indigoferoid/millettioid clade</taxon>
        <taxon>Phaseoleae</taxon>
        <taxon>Mucuna</taxon>
    </lineage>
</organism>
<reference evidence="2" key="1">
    <citation type="submission" date="2018-05" db="EMBL/GenBank/DDBJ databases">
        <title>Draft genome of Mucuna pruriens seed.</title>
        <authorList>
            <person name="Nnadi N.E."/>
            <person name="Vos R."/>
            <person name="Hasami M.H."/>
            <person name="Devisetty U.K."/>
            <person name="Aguiy J.C."/>
        </authorList>
    </citation>
    <scope>NUCLEOTIDE SEQUENCE [LARGE SCALE GENOMIC DNA]</scope>
    <source>
        <strain evidence="2">JCA_2017</strain>
    </source>
</reference>
<dbReference type="PANTHER" id="PTHR35502">
    <property type="entry name" value="PROTEIN MICROTUBULE BINDING PROTEIN 2C"/>
    <property type="match status" value="1"/>
</dbReference>
<keyword evidence="1" id="KW-0175">Coiled coil</keyword>
<dbReference type="PANTHER" id="PTHR35502:SF2">
    <property type="entry name" value="PROTEIN MICROTUBULE BINDING PROTEIN 2C"/>
    <property type="match status" value="1"/>
</dbReference>
<feature type="non-terminal residue" evidence="2">
    <location>
        <position position="1"/>
    </location>
</feature>
<dbReference type="OrthoDB" id="1915670at2759"/>
<evidence type="ECO:0000313" key="2">
    <source>
        <dbReference type="EMBL" id="RDX71335.1"/>
    </source>
</evidence>
<feature type="coiled-coil region" evidence="1">
    <location>
        <begin position="75"/>
        <end position="182"/>
    </location>
</feature>
<dbReference type="EMBL" id="QJKJ01011374">
    <property type="protein sequence ID" value="RDX71335.1"/>
    <property type="molecule type" value="Genomic_DNA"/>
</dbReference>
<comment type="caution">
    <text evidence="2">The sequence shown here is derived from an EMBL/GenBank/DDBJ whole genome shotgun (WGS) entry which is preliminary data.</text>
</comment>
<dbReference type="Proteomes" id="UP000257109">
    <property type="component" value="Unassembled WGS sequence"/>
</dbReference>
<proteinExistence type="predicted"/>
<dbReference type="InterPro" id="IPR040289">
    <property type="entry name" value="MBP2C"/>
</dbReference>
<keyword evidence="3" id="KW-1185">Reference proteome</keyword>
<gene>
    <name evidence="2" type="primary">MBP2C</name>
    <name evidence="2" type="ORF">CR513_49334</name>
</gene>
<evidence type="ECO:0000256" key="1">
    <source>
        <dbReference type="SAM" id="Coils"/>
    </source>
</evidence>
<evidence type="ECO:0000313" key="3">
    <source>
        <dbReference type="Proteomes" id="UP000257109"/>
    </source>
</evidence>